<dbReference type="AlphaFoldDB" id="F9UFZ9"/>
<evidence type="ECO:0008006" key="3">
    <source>
        <dbReference type="Google" id="ProtNLM"/>
    </source>
</evidence>
<evidence type="ECO:0000313" key="2">
    <source>
        <dbReference type="Proteomes" id="UP000005459"/>
    </source>
</evidence>
<dbReference type="Proteomes" id="UP000005459">
    <property type="component" value="Unassembled WGS sequence"/>
</dbReference>
<dbReference type="EMBL" id="AFWV01000013">
    <property type="protein sequence ID" value="EGV17023.1"/>
    <property type="molecule type" value="Genomic_DNA"/>
</dbReference>
<dbReference type="OrthoDB" id="5760934at2"/>
<keyword evidence="2" id="KW-1185">Reference proteome</keyword>
<gene>
    <name evidence="1" type="ORF">ThimaDRAFT_3852</name>
</gene>
<sequence>MKPLPLNFPQTFLPDRRLLGQLLAFAGRGGSGTVEEISDETGIPNGKKTGKVEPMIHFTRGMGLLSAEKSTGVWKLTRTPLGEMVSREDAFLSEPLTMWLAHLLLSRRLGRAAPATGVADPWFVMFAEGRFRLGERFDLDAYLRLLSERHGAKQYLKSLAGLVARMYSADTSFADAAILSSSKTAAGEPFFRRESAPAEIVFYPAYAVFLWLIWDEAYSDVEQMSFDELASETRLLSLLGWDGAQTAVWLDWLADQHLAQLDRYTGSVVLLRLVKTGQVIDRLYSELV</sequence>
<dbReference type="STRING" id="768671.ThimaDRAFT_3852"/>
<dbReference type="eggNOG" id="ENOG502Z83F">
    <property type="taxonomic scope" value="Bacteria"/>
</dbReference>
<reference evidence="1 2" key="1">
    <citation type="submission" date="2011-06" db="EMBL/GenBank/DDBJ databases">
        <title>The draft genome of Thiocapsa marina 5811.</title>
        <authorList>
            <consortium name="US DOE Joint Genome Institute (JGI-PGF)"/>
            <person name="Lucas S."/>
            <person name="Han J."/>
            <person name="Cheng J.-F."/>
            <person name="Goodwin L."/>
            <person name="Pitluck S."/>
            <person name="Peters L."/>
            <person name="Land M.L."/>
            <person name="Hauser L."/>
            <person name="Vogl K."/>
            <person name="Liu Z."/>
            <person name="Imhoff J."/>
            <person name="Thiel V."/>
            <person name="Frigaard N.-U."/>
            <person name="Bryant D."/>
            <person name="Woyke T.J."/>
        </authorList>
    </citation>
    <scope>NUCLEOTIDE SEQUENCE [LARGE SCALE GENOMIC DNA]</scope>
    <source>
        <strain evidence="1 2">5811</strain>
    </source>
</reference>
<accession>F9UFZ9</accession>
<evidence type="ECO:0000313" key="1">
    <source>
        <dbReference type="EMBL" id="EGV17023.1"/>
    </source>
</evidence>
<organism evidence="1 2">
    <name type="scientific">Thiocapsa marina 5811</name>
    <dbReference type="NCBI Taxonomy" id="768671"/>
    <lineage>
        <taxon>Bacteria</taxon>
        <taxon>Pseudomonadati</taxon>
        <taxon>Pseudomonadota</taxon>
        <taxon>Gammaproteobacteria</taxon>
        <taxon>Chromatiales</taxon>
        <taxon>Chromatiaceae</taxon>
        <taxon>Thiocapsa</taxon>
    </lineage>
</organism>
<proteinExistence type="predicted"/>
<name>F9UFZ9_9GAMM</name>
<protein>
    <recommendedName>
        <fullName evidence="3">DUF4007 domain-containing protein</fullName>
    </recommendedName>
</protein>
<dbReference type="RefSeq" id="WP_007194724.1">
    <property type="nucleotide sequence ID" value="NZ_AFWV01000013.1"/>
</dbReference>